<evidence type="ECO:0000313" key="1">
    <source>
        <dbReference type="EMBL" id="NIZ40007.1"/>
    </source>
</evidence>
<dbReference type="AlphaFoldDB" id="A0A968KS62"/>
<accession>A0A968KS62</accession>
<dbReference type="EMBL" id="JAATLJ010000001">
    <property type="protein sequence ID" value="NIZ40007.1"/>
    <property type="molecule type" value="Genomic_DNA"/>
</dbReference>
<comment type="caution">
    <text evidence="1">The sequence shown here is derived from an EMBL/GenBank/DDBJ whole genome shotgun (WGS) entry which is preliminary data.</text>
</comment>
<keyword evidence="2" id="KW-1185">Reference proteome</keyword>
<organism evidence="1 2">
    <name type="scientific">Entomospira entomophila</name>
    <dbReference type="NCBI Taxonomy" id="2719988"/>
    <lineage>
        <taxon>Bacteria</taxon>
        <taxon>Pseudomonadati</taxon>
        <taxon>Spirochaetota</taxon>
        <taxon>Spirochaetia</taxon>
        <taxon>Spirochaetales</taxon>
        <taxon>Spirochaetaceae</taxon>
        <taxon>Entomospira</taxon>
    </lineage>
</organism>
<dbReference type="Proteomes" id="UP000711995">
    <property type="component" value="Unassembled WGS sequence"/>
</dbReference>
<dbReference type="PANTHER" id="PTHR28037">
    <property type="entry name" value="ALCOHOL O-ACETYLTRANSFERASE 1-RELATED"/>
    <property type="match status" value="1"/>
</dbReference>
<proteinExistence type="predicted"/>
<evidence type="ECO:0008006" key="3">
    <source>
        <dbReference type="Google" id="ProtNLM"/>
    </source>
</evidence>
<dbReference type="RefSeq" id="WP_167699616.1">
    <property type="nucleotide sequence ID" value="NZ_CP118174.1"/>
</dbReference>
<gene>
    <name evidence="1" type="ORF">HCT14_00530</name>
</gene>
<dbReference type="PANTHER" id="PTHR28037:SF1">
    <property type="entry name" value="ALCOHOL O-ACETYLTRANSFERASE 1-RELATED"/>
    <property type="match status" value="1"/>
</dbReference>
<sequence>MHEFRPLTYQLDNTALIYQALVSKKESHFFRIAVNLHKPVVIEHLQEALLRTLPRYPIVRTSLKRGLFWSYLEENFYYPLIQKDNQLAMGHNILRKHAYPFRIMVYGSRIALETTHLIVDGRSASQFLQTILCEYVALHGSPLPEDPRVIRAHTPFEKEEITDAYKSLLGLHHALPKPKKRSGHAFREPHRNKHPFGVSLIQYRLPLDKTMELAKSYGVSLTVLLTAFYIAAYQDRMFLLPPEHRFRRPIRVNNPVDLRQFFPSKSLRNFIGFISHEIDPRLGIFSFKEIIEQVHHTMKRDLIDKHFHSFIGQNLRSEHIPFVAFIPLFMKRMILKRIHAKSMKQETSVLSNLGRFYLPEDVASYIRDVEFIPAPKYINKRDCSVVSFKNTLTLSISRTCIPNELEQFLYERLKEAHLSPVVNSFHGFQD</sequence>
<evidence type="ECO:0000313" key="2">
    <source>
        <dbReference type="Proteomes" id="UP000711995"/>
    </source>
</evidence>
<dbReference type="InterPro" id="IPR052058">
    <property type="entry name" value="Alcohol_O-acetyltransferase"/>
</dbReference>
<protein>
    <recommendedName>
        <fullName evidence="3">Alcohol acetyltransferase</fullName>
    </recommendedName>
</protein>
<reference evidence="1 2" key="1">
    <citation type="submission" date="2020-03" db="EMBL/GenBank/DDBJ databases">
        <title>Spirochaetal bacteria isolated from arthropods constitute a novel genus Entomospira genus novum within the order Spirochaetales.</title>
        <authorList>
            <person name="Grana-Miraglia L."/>
            <person name="Sikutova S."/>
            <person name="Fingerle V."/>
            <person name="Sing A."/>
            <person name="Castillo-Ramirez S."/>
            <person name="Margos G."/>
            <person name="Rudolf I."/>
        </authorList>
    </citation>
    <scope>NUCLEOTIDE SEQUENCE [LARGE SCALE GENOMIC DNA]</scope>
    <source>
        <strain evidence="1 2">BR193</strain>
    </source>
</reference>
<name>A0A968KS62_9SPIO</name>